<dbReference type="Proteomes" id="UP000017023">
    <property type="component" value="Unassembled WGS sequence"/>
</dbReference>
<dbReference type="EMBL" id="AWGW01000020">
    <property type="protein sequence ID" value="ERK00527.1"/>
    <property type="molecule type" value="Genomic_DNA"/>
</dbReference>
<sequence length="45" mass="5181">MVLGWWVDDLIVKEEWIAPLMAFSATRRSVGRHAIGSWFSTLMES</sequence>
<evidence type="ECO:0000313" key="1">
    <source>
        <dbReference type="EMBL" id="ERK00527.1"/>
    </source>
</evidence>
<evidence type="ECO:0000313" key="2">
    <source>
        <dbReference type="Proteomes" id="UP000017023"/>
    </source>
</evidence>
<dbReference type="PATRIC" id="fig|1395125.3.peg.1428"/>
<name>U2KPW6_9BACT</name>
<dbReference type="AlphaFoldDB" id="U2KPW6"/>
<accession>U2KPW6</accession>
<protein>
    <submittedName>
        <fullName evidence="1">Uncharacterized protein</fullName>
    </submittedName>
</protein>
<organism evidence="1 2">
    <name type="scientific">Segatella salivae F0493</name>
    <dbReference type="NCBI Taxonomy" id="1395125"/>
    <lineage>
        <taxon>Bacteria</taxon>
        <taxon>Pseudomonadati</taxon>
        <taxon>Bacteroidota</taxon>
        <taxon>Bacteroidia</taxon>
        <taxon>Bacteroidales</taxon>
        <taxon>Prevotellaceae</taxon>
        <taxon>Segatella</taxon>
    </lineage>
</organism>
<gene>
    <name evidence="1" type="ORF">HMPREF9145_2674</name>
</gene>
<reference evidence="1 2" key="1">
    <citation type="submission" date="2013-08" db="EMBL/GenBank/DDBJ databases">
        <authorList>
            <person name="Durkin A.S."/>
            <person name="Haft D.R."/>
            <person name="McCorrison J."/>
            <person name="Torralba M."/>
            <person name="Gillis M."/>
            <person name="Haft D.H."/>
            <person name="Methe B."/>
            <person name="Sutton G."/>
            <person name="Nelson K.E."/>
        </authorList>
    </citation>
    <scope>NUCLEOTIDE SEQUENCE [LARGE SCALE GENOMIC DNA]</scope>
    <source>
        <strain evidence="1 2">F0493</strain>
    </source>
</reference>
<comment type="caution">
    <text evidence="1">The sequence shown here is derived from an EMBL/GenBank/DDBJ whole genome shotgun (WGS) entry which is preliminary data.</text>
</comment>
<proteinExistence type="predicted"/>